<keyword evidence="1" id="KW-0812">Transmembrane</keyword>
<accession>A0A409YQ96</accession>
<dbReference type="Proteomes" id="UP000284706">
    <property type="component" value="Unassembled WGS sequence"/>
</dbReference>
<evidence type="ECO:0000313" key="2">
    <source>
        <dbReference type="EMBL" id="PPR05184.1"/>
    </source>
</evidence>
<reference evidence="2 3" key="1">
    <citation type="journal article" date="2018" name="Evol. Lett.">
        <title>Horizontal gene cluster transfer increased hallucinogenic mushroom diversity.</title>
        <authorList>
            <person name="Reynolds H.T."/>
            <person name="Vijayakumar V."/>
            <person name="Gluck-Thaler E."/>
            <person name="Korotkin H.B."/>
            <person name="Matheny P.B."/>
            <person name="Slot J.C."/>
        </authorList>
    </citation>
    <scope>NUCLEOTIDE SEQUENCE [LARGE SCALE GENOMIC DNA]</scope>
    <source>
        <strain evidence="2 3">SRW20</strain>
    </source>
</reference>
<evidence type="ECO:0000256" key="1">
    <source>
        <dbReference type="SAM" id="Phobius"/>
    </source>
</evidence>
<gene>
    <name evidence="2" type="ORF">CVT26_012270</name>
</gene>
<feature type="transmembrane region" description="Helical" evidence="1">
    <location>
        <begin position="103"/>
        <end position="126"/>
    </location>
</feature>
<protein>
    <submittedName>
        <fullName evidence="2">Uncharacterized protein</fullName>
    </submittedName>
</protein>
<dbReference type="EMBL" id="NHYE01000514">
    <property type="protein sequence ID" value="PPR05184.1"/>
    <property type="molecule type" value="Genomic_DNA"/>
</dbReference>
<feature type="transmembrane region" description="Helical" evidence="1">
    <location>
        <begin position="55"/>
        <end position="82"/>
    </location>
</feature>
<keyword evidence="1" id="KW-1133">Transmembrane helix</keyword>
<dbReference type="AlphaFoldDB" id="A0A409YQ96"/>
<sequence length="302" mass="33557">MTLDRIPAPLFNQQRLPLLQKARSLPFKNFGEASARTRSAQQDQCKMLEYVLNMIAVAGLVLISLVSLAVPVLCGILFSLITHLSLPVRQELTTALGRRYKEGVILGLTGCFIWLGLMLLLAYIRYSQNAALAGYLLFISITLWIFCAGWWPWNMRSWSKYFHIINNLVLTVSKLPPELLSMPGVRIACKLYFAIKCSVVAILCSEHYVSLYVIAKCSPQSLALAFLLLSGAWRVIVQEVKNRAGSALANPVVGAAALRPRNGVLESVVASAPSAVGRTTRPTILHRILYRFRNFRSPKQAI</sequence>
<keyword evidence="1" id="KW-0472">Membrane</keyword>
<comment type="caution">
    <text evidence="2">The sequence shown here is derived from an EMBL/GenBank/DDBJ whole genome shotgun (WGS) entry which is preliminary data.</text>
</comment>
<proteinExistence type="predicted"/>
<dbReference type="InParanoid" id="A0A409YQ96"/>
<name>A0A409YQ96_9AGAR</name>
<organism evidence="2 3">
    <name type="scientific">Gymnopilus dilepis</name>
    <dbReference type="NCBI Taxonomy" id="231916"/>
    <lineage>
        <taxon>Eukaryota</taxon>
        <taxon>Fungi</taxon>
        <taxon>Dikarya</taxon>
        <taxon>Basidiomycota</taxon>
        <taxon>Agaricomycotina</taxon>
        <taxon>Agaricomycetes</taxon>
        <taxon>Agaricomycetidae</taxon>
        <taxon>Agaricales</taxon>
        <taxon>Agaricineae</taxon>
        <taxon>Hymenogastraceae</taxon>
        <taxon>Gymnopilus</taxon>
    </lineage>
</organism>
<evidence type="ECO:0000313" key="3">
    <source>
        <dbReference type="Proteomes" id="UP000284706"/>
    </source>
</evidence>
<keyword evidence="3" id="KW-1185">Reference proteome</keyword>
<feature type="transmembrane region" description="Helical" evidence="1">
    <location>
        <begin position="132"/>
        <end position="153"/>
    </location>
</feature>